<evidence type="ECO:0000256" key="6">
    <source>
        <dbReference type="ARBA" id="ARBA00023306"/>
    </source>
</evidence>
<dbReference type="Proteomes" id="UP000792457">
    <property type="component" value="Unassembled WGS sequence"/>
</dbReference>
<comment type="similarity">
    <text evidence="2">Belongs to the MAD1 family.</text>
</comment>
<evidence type="ECO:0000313" key="7">
    <source>
        <dbReference type="EMBL" id="KAG8236583.1"/>
    </source>
</evidence>
<reference evidence="7" key="1">
    <citation type="submission" date="2013-04" db="EMBL/GenBank/DDBJ databases">
        <authorList>
            <person name="Qu J."/>
            <person name="Murali S.C."/>
            <person name="Bandaranaike D."/>
            <person name="Bellair M."/>
            <person name="Blankenburg K."/>
            <person name="Chao H."/>
            <person name="Dinh H."/>
            <person name="Doddapaneni H."/>
            <person name="Downs B."/>
            <person name="Dugan-Rocha S."/>
            <person name="Elkadiri S."/>
            <person name="Gnanaolivu R.D."/>
            <person name="Hernandez B."/>
            <person name="Javaid M."/>
            <person name="Jayaseelan J.C."/>
            <person name="Lee S."/>
            <person name="Li M."/>
            <person name="Ming W."/>
            <person name="Munidasa M."/>
            <person name="Muniz J."/>
            <person name="Nguyen L."/>
            <person name="Ongeri F."/>
            <person name="Osuji N."/>
            <person name="Pu L.-L."/>
            <person name="Puazo M."/>
            <person name="Qu C."/>
            <person name="Quiroz J."/>
            <person name="Raj R."/>
            <person name="Weissenberger G."/>
            <person name="Xin Y."/>
            <person name="Zou X."/>
            <person name="Han Y."/>
            <person name="Richards S."/>
            <person name="Worley K."/>
            <person name="Muzny D."/>
            <person name="Gibbs R."/>
        </authorList>
    </citation>
    <scope>NUCLEOTIDE SEQUENCE</scope>
    <source>
        <strain evidence="7">Sampled in the wild</strain>
    </source>
</reference>
<proteinExistence type="inferred from homology"/>
<accession>A0A8K0P957</accession>
<comment type="subcellular location">
    <subcellularLocation>
        <location evidence="1">Nucleus</location>
    </subcellularLocation>
</comment>
<dbReference type="Gene3D" id="3.30.457.60">
    <property type="match status" value="1"/>
</dbReference>
<keyword evidence="4" id="KW-0498">Mitosis</keyword>
<name>A0A8K0P957_LADFU</name>
<keyword evidence="6" id="KW-0131">Cell cycle</keyword>
<dbReference type="GO" id="GO:0051315">
    <property type="term" value="P:attachment of mitotic spindle microtubules to kinetochore"/>
    <property type="evidence" value="ECO:0007669"/>
    <property type="project" value="TreeGrafter"/>
</dbReference>
<sequence>MKQAQMLPERLKEAFKERIKDFRDACYNLFGYKLKLVGQRRWSISSMYADSPDDVLLFEISHSGEPSLLETPFSSTLGDLISLHLMRQNSIPAFVSAVTLELASRQTIA</sequence>
<keyword evidence="3" id="KW-0132">Cell division</keyword>
<comment type="caution">
    <text evidence="7">The sequence shown here is derived from an EMBL/GenBank/DDBJ whole genome shotgun (WGS) entry which is preliminary data.</text>
</comment>
<protein>
    <submittedName>
        <fullName evidence="7">Uncharacterized protein</fullName>
    </submittedName>
</protein>
<organism evidence="7 8">
    <name type="scientific">Ladona fulva</name>
    <name type="common">Scarce chaser dragonfly</name>
    <name type="synonym">Libellula fulva</name>
    <dbReference type="NCBI Taxonomy" id="123851"/>
    <lineage>
        <taxon>Eukaryota</taxon>
        <taxon>Metazoa</taxon>
        <taxon>Ecdysozoa</taxon>
        <taxon>Arthropoda</taxon>
        <taxon>Hexapoda</taxon>
        <taxon>Insecta</taxon>
        <taxon>Pterygota</taxon>
        <taxon>Palaeoptera</taxon>
        <taxon>Odonata</taxon>
        <taxon>Epiprocta</taxon>
        <taxon>Anisoptera</taxon>
        <taxon>Libelluloidea</taxon>
        <taxon>Libellulidae</taxon>
        <taxon>Ladona</taxon>
    </lineage>
</organism>
<dbReference type="GO" id="GO:0007094">
    <property type="term" value="P:mitotic spindle assembly checkpoint signaling"/>
    <property type="evidence" value="ECO:0007669"/>
    <property type="project" value="InterPro"/>
</dbReference>
<dbReference type="OrthoDB" id="331602at2759"/>
<keyword evidence="8" id="KW-1185">Reference proteome</keyword>
<evidence type="ECO:0000256" key="3">
    <source>
        <dbReference type="ARBA" id="ARBA00022618"/>
    </source>
</evidence>
<evidence type="ECO:0000256" key="1">
    <source>
        <dbReference type="ARBA" id="ARBA00004123"/>
    </source>
</evidence>
<dbReference type="InterPro" id="IPR008672">
    <property type="entry name" value="Mad1"/>
</dbReference>
<dbReference type="PANTHER" id="PTHR23168:SF0">
    <property type="entry name" value="MITOTIC SPINDLE ASSEMBLY CHECKPOINT PROTEIN MAD1"/>
    <property type="match status" value="1"/>
</dbReference>
<dbReference type="GO" id="GO:0005635">
    <property type="term" value="C:nuclear envelope"/>
    <property type="evidence" value="ECO:0007669"/>
    <property type="project" value="TreeGrafter"/>
</dbReference>
<evidence type="ECO:0000256" key="2">
    <source>
        <dbReference type="ARBA" id="ARBA00008029"/>
    </source>
</evidence>
<reference evidence="7" key="2">
    <citation type="submission" date="2017-10" db="EMBL/GenBank/DDBJ databases">
        <title>Ladona fulva Genome sequencing and assembly.</title>
        <authorList>
            <person name="Murali S."/>
            <person name="Richards S."/>
            <person name="Bandaranaike D."/>
            <person name="Bellair M."/>
            <person name="Blankenburg K."/>
            <person name="Chao H."/>
            <person name="Dinh H."/>
            <person name="Doddapaneni H."/>
            <person name="Dugan-Rocha S."/>
            <person name="Elkadiri S."/>
            <person name="Gnanaolivu R."/>
            <person name="Hernandez B."/>
            <person name="Skinner E."/>
            <person name="Javaid M."/>
            <person name="Lee S."/>
            <person name="Li M."/>
            <person name="Ming W."/>
            <person name="Munidasa M."/>
            <person name="Muniz J."/>
            <person name="Nguyen L."/>
            <person name="Hughes D."/>
            <person name="Osuji N."/>
            <person name="Pu L.-L."/>
            <person name="Puazo M."/>
            <person name="Qu C."/>
            <person name="Quiroz J."/>
            <person name="Raj R."/>
            <person name="Weissenberger G."/>
            <person name="Xin Y."/>
            <person name="Zou X."/>
            <person name="Han Y."/>
            <person name="Worley K."/>
            <person name="Muzny D."/>
            <person name="Gibbs R."/>
        </authorList>
    </citation>
    <scope>NUCLEOTIDE SEQUENCE</scope>
    <source>
        <strain evidence="7">Sampled in the wild</strain>
    </source>
</reference>
<dbReference type="PANTHER" id="PTHR23168">
    <property type="entry name" value="MITOTIC SPINDLE ASSEMBLY CHECKPOINT PROTEIN MAD1 MITOTIC ARREST DEFICIENT-LIKE PROTEIN 1"/>
    <property type="match status" value="1"/>
</dbReference>
<dbReference type="GO" id="GO:0051301">
    <property type="term" value="P:cell division"/>
    <property type="evidence" value="ECO:0007669"/>
    <property type="project" value="UniProtKB-KW"/>
</dbReference>
<keyword evidence="5" id="KW-0539">Nucleus</keyword>
<dbReference type="Pfam" id="PF05557">
    <property type="entry name" value="MAD"/>
    <property type="match status" value="1"/>
</dbReference>
<dbReference type="Gene3D" id="1.20.5.170">
    <property type="match status" value="1"/>
</dbReference>
<gene>
    <name evidence="7" type="ORF">J437_LFUL015769</name>
</gene>
<evidence type="ECO:0000256" key="4">
    <source>
        <dbReference type="ARBA" id="ARBA00022776"/>
    </source>
</evidence>
<dbReference type="AlphaFoldDB" id="A0A8K0P957"/>
<dbReference type="GO" id="GO:0000776">
    <property type="term" value="C:kinetochore"/>
    <property type="evidence" value="ECO:0007669"/>
    <property type="project" value="TreeGrafter"/>
</dbReference>
<evidence type="ECO:0000313" key="8">
    <source>
        <dbReference type="Proteomes" id="UP000792457"/>
    </source>
</evidence>
<evidence type="ECO:0000256" key="5">
    <source>
        <dbReference type="ARBA" id="ARBA00023242"/>
    </source>
</evidence>
<dbReference type="GO" id="GO:0072686">
    <property type="term" value="C:mitotic spindle"/>
    <property type="evidence" value="ECO:0007669"/>
    <property type="project" value="TreeGrafter"/>
</dbReference>
<dbReference type="EMBL" id="KZ309044">
    <property type="protein sequence ID" value="KAG8236583.1"/>
    <property type="molecule type" value="Genomic_DNA"/>
</dbReference>